<protein>
    <recommendedName>
        <fullName evidence="2">Conserved oligomeric Golgi complex subunit 3 C-terminal domain-containing protein</fullName>
    </recommendedName>
</protein>
<dbReference type="EMBL" id="HBKQ01031804">
    <property type="protein sequence ID" value="CAE2251709.1"/>
    <property type="molecule type" value="Transcribed_RNA"/>
</dbReference>
<feature type="region of interest" description="Disordered" evidence="1">
    <location>
        <begin position="525"/>
        <end position="554"/>
    </location>
</feature>
<dbReference type="GO" id="GO:0006886">
    <property type="term" value="P:intracellular protein transport"/>
    <property type="evidence" value="ECO:0007669"/>
    <property type="project" value="InterPro"/>
</dbReference>
<feature type="compositionally biased region" description="Basic and acidic residues" evidence="1">
    <location>
        <begin position="361"/>
        <end position="375"/>
    </location>
</feature>
<proteinExistence type="predicted"/>
<dbReference type="PANTHER" id="PTHR13302:SF8">
    <property type="entry name" value="CONSERVED OLIGOMERIC GOLGI COMPLEX SUBUNIT 3"/>
    <property type="match status" value="1"/>
</dbReference>
<dbReference type="InterPro" id="IPR007265">
    <property type="entry name" value="COG_su3"/>
</dbReference>
<dbReference type="GO" id="GO:0007030">
    <property type="term" value="P:Golgi organization"/>
    <property type="evidence" value="ECO:0007669"/>
    <property type="project" value="TreeGrafter"/>
</dbReference>
<sequence>MSPPPPPAPSSSSSSFSAPASDANDNGSMLLDATLAQTYASTDHLSLLLKHAASLRFALRASINIADDVGRRHADLLRQSGELSAAAERLQAEADVRTRHAEEIGMPLRHYDAVDRIGVLVGVLFKDGGRTIVRGLARLKVDSDGFEPTLDEIDDALAYFENESGGREALDELHSRRRRRDRDEDEDGVGGGGLQSGSLEYYRRALALHDAALFLIREAVADRIGQTARDVASALDISRKPIAANKLEASLVYTRFHGISVRSNALISIVKDRLDRNEAYGELLDLCRNSYCGGRETLLRNTVRAHMDKLRDRHGLVGMTRLASVFLIRLCTVETSLYLDFFGNKKKPEGKSGEESEDGADESKGEAGNEEDKVAVEAPSSGGSPRVKLSRKTSSSASGGTGGAPQNVDLASDPAFRDVPFQTLLANLCASLHRTVRRGLVAVHDLDTLCQVVSVLREERGLADSGPTTSAAARAIGAVIVDAQERLIFCANAQLHKEVVRFKAGPEDLDYPGKLLRGEAAEVPPLSAEGTEGGGAVTSQAPPSAGSTGSGSSYKDDDAIQAQLRVYESWFPPMRSVLRVLSKIFRVVEPRVFEDIALQSVGSVTRSLKDGSAYIQKKSGTVHADLFLVKHLLILREQLSPFDIQLRSVERQLDFSEAGKAVTRFLANRNRRLFSLSTENALVALLREGVSIHETSVDSKRDLDDALRSACNDFIEHTSGALCGPALLFVENCKGASASADAGLMTQPFMAAHHVLAVMGETTERLPDELAEVSTQMGLYLENPATQSILLKPVVRKITRALEDARRFVGEAVDGECGWDAEARSQVLNMMQSIEVMVKGAVSRHSSRQ</sequence>
<feature type="region of interest" description="Disordered" evidence="1">
    <location>
        <begin position="1"/>
        <end position="23"/>
    </location>
</feature>
<dbReference type="Pfam" id="PF20671">
    <property type="entry name" value="COG3_C"/>
    <property type="match status" value="2"/>
</dbReference>
<gene>
    <name evidence="3" type="ORF">OAUR00152_LOCUS21674</name>
</gene>
<evidence type="ECO:0000256" key="1">
    <source>
        <dbReference type="SAM" id="MobiDB-lite"/>
    </source>
</evidence>
<name>A0A7S4J589_9STRA</name>
<feature type="domain" description="Conserved oligomeric Golgi complex subunit 3 C-terminal" evidence="2">
    <location>
        <begin position="250"/>
        <end position="347"/>
    </location>
</feature>
<accession>A0A7S4J589</accession>
<feature type="domain" description="Conserved oligomeric Golgi complex subunit 3 C-terminal" evidence="2">
    <location>
        <begin position="421"/>
        <end position="657"/>
    </location>
</feature>
<feature type="region of interest" description="Disordered" evidence="1">
    <location>
        <begin position="170"/>
        <end position="192"/>
    </location>
</feature>
<feature type="compositionally biased region" description="Low complexity" evidence="1">
    <location>
        <begin position="10"/>
        <end position="21"/>
    </location>
</feature>
<feature type="compositionally biased region" description="Low complexity" evidence="1">
    <location>
        <begin position="539"/>
        <end position="553"/>
    </location>
</feature>
<evidence type="ECO:0000313" key="3">
    <source>
        <dbReference type="EMBL" id="CAE2251709.1"/>
    </source>
</evidence>
<dbReference type="GO" id="GO:0017119">
    <property type="term" value="C:Golgi transport complex"/>
    <property type="evidence" value="ECO:0007669"/>
    <property type="project" value="TreeGrafter"/>
</dbReference>
<dbReference type="GO" id="GO:0005801">
    <property type="term" value="C:cis-Golgi network"/>
    <property type="evidence" value="ECO:0007669"/>
    <property type="project" value="InterPro"/>
</dbReference>
<dbReference type="InterPro" id="IPR048685">
    <property type="entry name" value="COG3_C"/>
</dbReference>
<reference evidence="3" key="1">
    <citation type="submission" date="2021-01" db="EMBL/GenBank/DDBJ databases">
        <authorList>
            <person name="Corre E."/>
            <person name="Pelletier E."/>
            <person name="Niang G."/>
            <person name="Scheremetjew M."/>
            <person name="Finn R."/>
            <person name="Kale V."/>
            <person name="Holt S."/>
            <person name="Cochrane G."/>
            <person name="Meng A."/>
            <person name="Brown T."/>
            <person name="Cohen L."/>
        </authorList>
    </citation>
    <scope>NUCLEOTIDE SEQUENCE</scope>
    <source>
        <strain evidence="3">Isolate 1302-5</strain>
    </source>
</reference>
<feature type="region of interest" description="Disordered" evidence="1">
    <location>
        <begin position="347"/>
        <end position="411"/>
    </location>
</feature>
<dbReference type="GO" id="GO:0016020">
    <property type="term" value="C:membrane"/>
    <property type="evidence" value="ECO:0007669"/>
    <property type="project" value="InterPro"/>
</dbReference>
<dbReference type="AlphaFoldDB" id="A0A7S4J589"/>
<evidence type="ECO:0000259" key="2">
    <source>
        <dbReference type="Pfam" id="PF20671"/>
    </source>
</evidence>
<dbReference type="GO" id="GO:0006891">
    <property type="term" value="P:intra-Golgi vesicle-mediated transport"/>
    <property type="evidence" value="ECO:0007669"/>
    <property type="project" value="TreeGrafter"/>
</dbReference>
<organism evidence="3">
    <name type="scientific">Odontella aurita</name>
    <dbReference type="NCBI Taxonomy" id="265563"/>
    <lineage>
        <taxon>Eukaryota</taxon>
        <taxon>Sar</taxon>
        <taxon>Stramenopiles</taxon>
        <taxon>Ochrophyta</taxon>
        <taxon>Bacillariophyta</taxon>
        <taxon>Mediophyceae</taxon>
        <taxon>Biddulphiophycidae</taxon>
        <taxon>Eupodiscales</taxon>
        <taxon>Odontellaceae</taxon>
        <taxon>Odontella</taxon>
    </lineage>
</organism>
<dbReference type="PANTHER" id="PTHR13302">
    <property type="entry name" value="CONSERVED OLIGOMERIC GOLGI COMPLEX COMPONENT 3"/>
    <property type="match status" value="1"/>
</dbReference>